<dbReference type="PRINTS" id="PR00480">
    <property type="entry name" value="ASTACIN"/>
</dbReference>
<feature type="domain" description="ShKT" evidence="11">
    <location>
        <begin position="268"/>
        <end position="302"/>
    </location>
</feature>
<keyword evidence="4 8" id="KW-0862">Zinc</keyword>
<evidence type="ECO:0000313" key="13">
    <source>
        <dbReference type="Proteomes" id="UP000887565"/>
    </source>
</evidence>
<feature type="disulfide bond" evidence="7">
    <location>
        <begin position="179"/>
        <end position="192"/>
    </location>
</feature>
<keyword evidence="5 8" id="KW-0482">Metalloprotease</keyword>
<evidence type="ECO:0000259" key="12">
    <source>
        <dbReference type="PROSITE" id="PS51864"/>
    </source>
</evidence>
<dbReference type="WBParaSite" id="nRc.2.0.1.t02947-RA">
    <property type="protein sequence ID" value="nRc.2.0.1.t02947-RA"/>
    <property type="gene ID" value="nRc.2.0.1.g02947"/>
</dbReference>
<dbReference type="InterPro" id="IPR001506">
    <property type="entry name" value="Peptidase_M12A"/>
</dbReference>
<evidence type="ECO:0000256" key="2">
    <source>
        <dbReference type="ARBA" id="ARBA00022723"/>
    </source>
</evidence>
<keyword evidence="1 8" id="KW-0645">Protease</keyword>
<dbReference type="PANTHER" id="PTHR10127">
    <property type="entry name" value="DISCOIDIN, CUB, EGF, LAMININ , AND ZINC METALLOPROTEASE DOMAIN CONTAINING"/>
    <property type="match status" value="1"/>
</dbReference>
<dbReference type="GO" id="GO:0008270">
    <property type="term" value="F:zinc ion binding"/>
    <property type="evidence" value="ECO:0007669"/>
    <property type="project" value="UniProtKB-UniRule"/>
</dbReference>
<feature type="active site" evidence="8">
    <location>
        <position position="21"/>
    </location>
</feature>
<dbReference type="CDD" id="cd04280">
    <property type="entry name" value="ZnMc_astacin_like"/>
    <property type="match status" value="1"/>
</dbReference>
<dbReference type="SMART" id="SM00254">
    <property type="entry name" value="ShKT"/>
    <property type="match status" value="3"/>
</dbReference>
<evidence type="ECO:0000256" key="3">
    <source>
        <dbReference type="ARBA" id="ARBA00022801"/>
    </source>
</evidence>
<protein>
    <recommendedName>
        <fullName evidence="9">Metalloendopeptidase</fullName>
        <ecNumber evidence="9">3.4.24.-</ecNumber>
    </recommendedName>
</protein>
<sequence length="326" mass="37266">MDFLNFLSILDCLQYGTIMHELNHALGRWHEQSRPDRDLYVKILWSNIVRDNANQFTKHPEESSDENELSLPYDYASILHYSPYAFSRNGLPTIAALKPGGNKMGQRDGMSPLDIEKLNRMYNCPEKKRLEEDEEEPKEKYNFTTDSSTTITPVGNEPENQECVDHTTQCPLYISLGGCDSPTVLKYCPKSCGACRSLFKIGTTTTTSRLIEKKIGQCQDKTPFSCFLWSSKGHCRTKSRFMARYCSKTCKICREEETIFERNSSFYCEDQYQSTCKHLAQSGLCGSYEFLSQKCPKSCGKCGLNTEIGTPRKLFLQKCDDKDENC</sequence>
<evidence type="ECO:0000256" key="5">
    <source>
        <dbReference type="ARBA" id="ARBA00023049"/>
    </source>
</evidence>
<dbReference type="EC" id="3.4.24.-" evidence="9"/>
<dbReference type="GO" id="GO:0004222">
    <property type="term" value="F:metalloendopeptidase activity"/>
    <property type="evidence" value="ECO:0007669"/>
    <property type="project" value="UniProtKB-UniRule"/>
</dbReference>
<feature type="binding site" evidence="8">
    <location>
        <position position="20"/>
    </location>
    <ligand>
        <name>Zn(2+)</name>
        <dbReference type="ChEBI" id="CHEBI:29105"/>
        <note>catalytic</note>
    </ligand>
</feature>
<keyword evidence="13" id="KW-1185">Reference proteome</keyword>
<evidence type="ECO:0000256" key="6">
    <source>
        <dbReference type="ARBA" id="ARBA00023145"/>
    </source>
</evidence>
<reference evidence="14" key="1">
    <citation type="submission" date="2022-11" db="UniProtKB">
        <authorList>
            <consortium name="WormBaseParasite"/>
        </authorList>
    </citation>
    <scope>IDENTIFICATION</scope>
</reference>
<dbReference type="Pfam" id="PF01400">
    <property type="entry name" value="Astacin"/>
    <property type="match status" value="1"/>
</dbReference>
<dbReference type="GO" id="GO:0006508">
    <property type="term" value="P:proteolysis"/>
    <property type="evidence" value="ECO:0007669"/>
    <property type="project" value="UniProtKB-KW"/>
</dbReference>
<evidence type="ECO:0000256" key="4">
    <source>
        <dbReference type="ARBA" id="ARBA00022833"/>
    </source>
</evidence>
<feature type="domain" description="ShKT" evidence="11">
    <location>
        <begin position="163"/>
        <end position="195"/>
    </location>
</feature>
<keyword evidence="7" id="KW-1015">Disulfide bond</keyword>
<keyword evidence="6" id="KW-0865">Zymogen</keyword>
<dbReference type="InterPro" id="IPR034035">
    <property type="entry name" value="Astacin-like_dom"/>
</dbReference>
<name>A0A915HNM2_ROMCU</name>
<evidence type="ECO:0000259" key="11">
    <source>
        <dbReference type="PROSITE" id="PS51670"/>
    </source>
</evidence>
<dbReference type="Gene3D" id="1.10.10.1940">
    <property type="match status" value="2"/>
</dbReference>
<evidence type="ECO:0000256" key="10">
    <source>
        <dbReference type="SAM" id="MobiDB-lite"/>
    </source>
</evidence>
<dbReference type="PANTHER" id="PTHR10127:SF780">
    <property type="entry name" value="METALLOENDOPEPTIDASE"/>
    <property type="match status" value="1"/>
</dbReference>
<feature type="compositionally biased region" description="Basic and acidic residues" evidence="10">
    <location>
        <begin position="129"/>
        <end position="141"/>
    </location>
</feature>
<keyword evidence="2 8" id="KW-0479">Metal-binding</keyword>
<accession>A0A915HNM2</accession>
<evidence type="ECO:0000256" key="9">
    <source>
        <dbReference type="RuleBase" id="RU361183"/>
    </source>
</evidence>
<dbReference type="PROSITE" id="PS51864">
    <property type="entry name" value="ASTACIN"/>
    <property type="match status" value="1"/>
</dbReference>
<evidence type="ECO:0000256" key="7">
    <source>
        <dbReference type="PROSITE-ProRule" id="PRU01005"/>
    </source>
</evidence>
<feature type="disulfide bond" evidence="7">
    <location>
        <begin position="268"/>
        <end position="302"/>
    </location>
</feature>
<dbReference type="OMA" id="CANWARM"/>
<dbReference type="InterPro" id="IPR024079">
    <property type="entry name" value="MetalloPept_cat_dom_sf"/>
</dbReference>
<dbReference type="Gene3D" id="3.40.390.10">
    <property type="entry name" value="Collagenase (Catalytic Domain)"/>
    <property type="match status" value="1"/>
</dbReference>
<dbReference type="SUPFAM" id="SSF55486">
    <property type="entry name" value="Metalloproteases ('zincins'), catalytic domain"/>
    <property type="match status" value="1"/>
</dbReference>
<feature type="region of interest" description="Disordered" evidence="10">
    <location>
        <begin position="129"/>
        <end position="158"/>
    </location>
</feature>
<evidence type="ECO:0000256" key="8">
    <source>
        <dbReference type="PROSITE-ProRule" id="PRU01211"/>
    </source>
</evidence>
<evidence type="ECO:0000313" key="14">
    <source>
        <dbReference type="WBParaSite" id="nRc.2.0.1.t02947-RA"/>
    </source>
</evidence>
<evidence type="ECO:0000256" key="1">
    <source>
        <dbReference type="ARBA" id="ARBA00022670"/>
    </source>
</evidence>
<dbReference type="InterPro" id="IPR003582">
    <property type="entry name" value="ShKT_dom"/>
</dbReference>
<feature type="domain" description="Peptidase M12A" evidence="12">
    <location>
        <begin position="1"/>
        <end position="125"/>
    </location>
</feature>
<dbReference type="AlphaFoldDB" id="A0A915HNM2"/>
<feature type="binding site" evidence="8">
    <location>
        <position position="24"/>
    </location>
    <ligand>
        <name>Zn(2+)</name>
        <dbReference type="ChEBI" id="CHEBI:29105"/>
        <note>catalytic</note>
    </ligand>
</feature>
<comment type="cofactor">
    <cofactor evidence="8 9">
        <name>Zn(2+)</name>
        <dbReference type="ChEBI" id="CHEBI:29105"/>
    </cofactor>
    <text evidence="8 9">Binds 1 zinc ion per subunit.</text>
</comment>
<feature type="disulfide bond" evidence="7">
    <location>
        <begin position="170"/>
        <end position="188"/>
    </location>
</feature>
<feature type="compositionally biased region" description="Polar residues" evidence="10">
    <location>
        <begin position="142"/>
        <end position="153"/>
    </location>
</feature>
<proteinExistence type="predicted"/>
<dbReference type="Pfam" id="PF01549">
    <property type="entry name" value="ShK"/>
    <property type="match status" value="3"/>
</dbReference>
<organism evidence="13 14">
    <name type="scientific">Romanomermis culicivorax</name>
    <name type="common">Nematode worm</name>
    <dbReference type="NCBI Taxonomy" id="13658"/>
    <lineage>
        <taxon>Eukaryota</taxon>
        <taxon>Metazoa</taxon>
        <taxon>Ecdysozoa</taxon>
        <taxon>Nematoda</taxon>
        <taxon>Enoplea</taxon>
        <taxon>Dorylaimia</taxon>
        <taxon>Mermithida</taxon>
        <taxon>Mermithoidea</taxon>
        <taxon>Mermithidae</taxon>
        <taxon>Romanomermis</taxon>
    </lineage>
</organism>
<comment type="caution">
    <text evidence="7">Lacks conserved residue(s) required for the propagation of feature annotation.</text>
</comment>
<dbReference type="Proteomes" id="UP000887565">
    <property type="component" value="Unplaced"/>
</dbReference>
<feature type="domain" description="ShKT" evidence="11">
    <location>
        <begin position="218"/>
        <end position="253"/>
    </location>
</feature>
<dbReference type="PROSITE" id="PS51670">
    <property type="entry name" value="SHKT"/>
    <property type="match status" value="3"/>
</dbReference>
<feature type="binding site" evidence="8">
    <location>
        <position position="30"/>
    </location>
    <ligand>
        <name>Zn(2+)</name>
        <dbReference type="ChEBI" id="CHEBI:29105"/>
        <note>catalytic</note>
    </ligand>
</feature>
<keyword evidence="3 8" id="KW-0378">Hydrolase</keyword>